<name>A0A178F8K8_TRIVO</name>
<keyword evidence="2" id="KW-1185">Reference proteome</keyword>
<reference evidence="1 2" key="1">
    <citation type="submission" date="2016-05" db="EMBL/GenBank/DDBJ databases">
        <title>Genome sequencing of Trichophyton violaceum CMCC(F)T3l isolated from hair.</title>
        <authorList>
            <person name="Zhan P."/>
            <person name="Tao Y."/>
            <person name="Liu W."/>
        </authorList>
    </citation>
    <scope>NUCLEOTIDE SEQUENCE [LARGE SCALE GENOMIC DNA]</scope>
    <source>
        <strain evidence="2">CMCC(F)T3l</strain>
    </source>
</reference>
<comment type="caution">
    <text evidence="1">The sequence shown here is derived from an EMBL/GenBank/DDBJ whole genome shotgun (WGS) entry which is preliminary data.</text>
</comment>
<organism evidence="1 2">
    <name type="scientific">Trichophyton violaceum</name>
    <dbReference type="NCBI Taxonomy" id="34388"/>
    <lineage>
        <taxon>Eukaryota</taxon>
        <taxon>Fungi</taxon>
        <taxon>Dikarya</taxon>
        <taxon>Ascomycota</taxon>
        <taxon>Pezizomycotina</taxon>
        <taxon>Eurotiomycetes</taxon>
        <taxon>Eurotiomycetidae</taxon>
        <taxon>Onygenales</taxon>
        <taxon>Arthrodermataceae</taxon>
        <taxon>Trichophyton</taxon>
    </lineage>
</organism>
<dbReference type="AlphaFoldDB" id="A0A178F8K8"/>
<evidence type="ECO:0000313" key="1">
    <source>
        <dbReference type="EMBL" id="OAL68800.1"/>
    </source>
</evidence>
<dbReference type="OrthoDB" id="3796887at2759"/>
<dbReference type="EMBL" id="LHPN01000022">
    <property type="protein sequence ID" value="OAL68800.1"/>
    <property type="molecule type" value="Genomic_DNA"/>
</dbReference>
<evidence type="ECO:0000313" key="2">
    <source>
        <dbReference type="Proteomes" id="UP000243519"/>
    </source>
</evidence>
<dbReference type="Proteomes" id="UP000243519">
    <property type="component" value="Unassembled WGS sequence"/>
</dbReference>
<protein>
    <submittedName>
        <fullName evidence="1">Uncharacterized protein</fullName>
    </submittedName>
</protein>
<accession>A0A178F8K8</accession>
<proteinExistence type="predicted"/>
<sequence>MIVLKRRWMESRDKPLPVILIIAEAKYNRTVDDIWFQFYWKIRAICTSAGQPEVNVEIGDPIAYIPIISSAVLSNNTIVQHWIVDVLSATGLDNVALEIGRGTVYSSHDIDNNFFDESDTSPKARFGGRLAGLHDSKRLGTFGGFIFLDFPDGKSRTCGLTCFHCVINDDTDGLAIKTWQTNGLQPNDPKNNIEISHPCRRDYEDIVARCREVITDLQPPEYYRLLALANDPDGLLSPQEQGVLDHGLILITAHKEKIRFADEFMRVGMNYFGALYAGSGLRLDEDRYTLDWALIDASRQRVSGNKLPDGLLSNHFNPTVHRGDVTEAKFDMVSGQHVFKLSRSTGFTKGIVNGIETTRFRSCGLRGQSGDTLSQNCDIQWAIVLYNGKCLFSAQGDSLST</sequence>
<gene>
    <name evidence="1" type="ORF">A7D00_7290</name>
</gene>